<evidence type="ECO:0000256" key="1">
    <source>
        <dbReference type="SAM" id="Phobius"/>
    </source>
</evidence>
<feature type="transmembrane region" description="Helical" evidence="1">
    <location>
        <begin position="20"/>
        <end position="43"/>
    </location>
</feature>
<feature type="transmembrane region" description="Helical" evidence="1">
    <location>
        <begin position="55"/>
        <end position="76"/>
    </location>
</feature>
<gene>
    <name evidence="2" type="ORF">H0266_12310</name>
</gene>
<dbReference type="RefSeq" id="WP_181472672.1">
    <property type="nucleotide sequence ID" value="NZ_JACEFG010000002.1"/>
</dbReference>
<accession>A0A838CV85</accession>
<sequence>MSGLMGGMMGAMVGSMVHISQLIALTNIFALLLVSSIILYPIFVESDRPISKAWVLKPFIVFLIISAILVGGSSLIHEPVFLHNDGMDH</sequence>
<evidence type="ECO:0000313" key="3">
    <source>
        <dbReference type="Proteomes" id="UP000571017"/>
    </source>
</evidence>
<organism evidence="2 3">
    <name type="scientific">Halobacillus locisalis</name>
    <dbReference type="NCBI Taxonomy" id="220753"/>
    <lineage>
        <taxon>Bacteria</taxon>
        <taxon>Bacillati</taxon>
        <taxon>Bacillota</taxon>
        <taxon>Bacilli</taxon>
        <taxon>Bacillales</taxon>
        <taxon>Bacillaceae</taxon>
        <taxon>Halobacillus</taxon>
    </lineage>
</organism>
<dbReference type="EMBL" id="JACEFG010000002">
    <property type="protein sequence ID" value="MBA2175675.1"/>
    <property type="molecule type" value="Genomic_DNA"/>
</dbReference>
<comment type="caution">
    <text evidence="2">The sequence shown here is derived from an EMBL/GenBank/DDBJ whole genome shotgun (WGS) entry which is preliminary data.</text>
</comment>
<evidence type="ECO:0000313" key="2">
    <source>
        <dbReference type="EMBL" id="MBA2175675.1"/>
    </source>
</evidence>
<dbReference type="AlphaFoldDB" id="A0A838CV85"/>
<keyword evidence="1" id="KW-1133">Transmembrane helix</keyword>
<keyword evidence="1" id="KW-0812">Transmembrane</keyword>
<protein>
    <submittedName>
        <fullName evidence="2">Uncharacterized protein</fullName>
    </submittedName>
</protein>
<proteinExistence type="predicted"/>
<name>A0A838CV85_9BACI</name>
<reference evidence="2 3" key="1">
    <citation type="journal article" date="2004" name="Extremophiles">
        <title>Halobacillus locisalis sp. nov., a halophilic bacterium isolated from a marine solar saltern of the Yellow Sea in Korea.</title>
        <authorList>
            <person name="Yoon J.H."/>
            <person name="Kang K.H."/>
            <person name="Oh T.K."/>
            <person name="Park Y.H."/>
        </authorList>
    </citation>
    <scope>NUCLEOTIDE SEQUENCE [LARGE SCALE GENOMIC DNA]</scope>
    <source>
        <strain evidence="2 3">KCTC 3788</strain>
    </source>
</reference>
<keyword evidence="3" id="KW-1185">Reference proteome</keyword>
<dbReference type="Proteomes" id="UP000571017">
    <property type="component" value="Unassembled WGS sequence"/>
</dbReference>
<keyword evidence="1" id="KW-0472">Membrane</keyword>